<keyword evidence="2 11" id="KW-0813">Transport</keyword>
<reference evidence="18" key="1">
    <citation type="submission" date="2023-07" db="EMBL/GenBank/DDBJ databases">
        <title>Whole genome sequence analysis of rice epiphytic Sphingomonas sanguinis OsEp_Plm_15B2.</title>
        <authorList>
            <person name="Sahu K.P."/>
            <person name="Asharani P."/>
            <person name="Reddy B."/>
            <person name="Kumar A."/>
        </authorList>
    </citation>
    <scope>NUCLEOTIDE SEQUENCE [LARGE SCALE GENOMIC DNA]</scope>
    <source>
        <strain evidence="18">OsEp_Plm_15B2</strain>
    </source>
</reference>
<keyword evidence="10 11" id="KW-0998">Cell outer membrane</keyword>
<evidence type="ECO:0000256" key="1">
    <source>
        <dbReference type="ARBA" id="ARBA00004571"/>
    </source>
</evidence>
<dbReference type="PANTHER" id="PTHR32552">
    <property type="entry name" value="FERRICHROME IRON RECEPTOR-RELATED"/>
    <property type="match status" value="1"/>
</dbReference>
<keyword evidence="7" id="KW-0406">Ion transport</keyword>
<feature type="region of interest" description="Disordered" evidence="13">
    <location>
        <begin position="221"/>
        <end position="240"/>
    </location>
</feature>
<keyword evidence="9 11" id="KW-0472">Membrane</keyword>
<protein>
    <submittedName>
        <fullName evidence="17">TonB-dependent receptor</fullName>
    </submittedName>
</protein>
<evidence type="ECO:0000256" key="4">
    <source>
        <dbReference type="ARBA" id="ARBA00022496"/>
    </source>
</evidence>
<feature type="compositionally biased region" description="Polar residues" evidence="13">
    <location>
        <begin position="225"/>
        <end position="240"/>
    </location>
</feature>
<evidence type="ECO:0000259" key="15">
    <source>
        <dbReference type="Pfam" id="PF00593"/>
    </source>
</evidence>
<keyword evidence="8 12" id="KW-0798">TonB box</keyword>
<dbReference type="InterPro" id="IPR036942">
    <property type="entry name" value="Beta-barrel_TonB_sf"/>
</dbReference>
<gene>
    <name evidence="17" type="ORF">N4G62_11120</name>
</gene>
<dbReference type="InterPro" id="IPR012910">
    <property type="entry name" value="Plug_dom"/>
</dbReference>
<dbReference type="PROSITE" id="PS52016">
    <property type="entry name" value="TONB_DEPENDENT_REC_3"/>
    <property type="match status" value="1"/>
</dbReference>
<dbReference type="SUPFAM" id="SSF56935">
    <property type="entry name" value="Porins"/>
    <property type="match status" value="1"/>
</dbReference>
<evidence type="ECO:0000256" key="2">
    <source>
        <dbReference type="ARBA" id="ARBA00022448"/>
    </source>
</evidence>
<evidence type="ECO:0000256" key="5">
    <source>
        <dbReference type="ARBA" id="ARBA00022692"/>
    </source>
</evidence>
<evidence type="ECO:0000256" key="3">
    <source>
        <dbReference type="ARBA" id="ARBA00022452"/>
    </source>
</evidence>
<keyword evidence="14" id="KW-0732">Signal</keyword>
<feature type="signal peptide" evidence="14">
    <location>
        <begin position="1"/>
        <end position="20"/>
    </location>
</feature>
<comment type="caution">
    <text evidence="17">The sequence shown here is derived from an EMBL/GenBank/DDBJ whole genome shotgun (WGS) entry which is preliminary data.</text>
</comment>
<accession>A0ABU5LRM5</accession>
<organism evidence="17 18">
    <name type="scientific">Sphingomonas sanguinis</name>
    <dbReference type="NCBI Taxonomy" id="33051"/>
    <lineage>
        <taxon>Bacteria</taxon>
        <taxon>Pseudomonadati</taxon>
        <taxon>Pseudomonadota</taxon>
        <taxon>Alphaproteobacteria</taxon>
        <taxon>Sphingomonadales</taxon>
        <taxon>Sphingomonadaceae</taxon>
        <taxon>Sphingomonas</taxon>
    </lineage>
</organism>
<comment type="subcellular location">
    <subcellularLocation>
        <location evidence="1 11">Cell outer membrane</location>
        <topology evidence="1 11">Multi-pass membrane protein</topology>
    </subcellularLocation>
</comment>
<evidence type="ECO:0000256" key="10">
    <source>
        <dbReference type="ARBA" id="ARBA00023237"/>
    </source>
</evidence>
<dbReference type="Pfam" id="PF00593">
    <property type="entry name" value="TonB_dep_Rec_b-barrel"/>
    <property type="match status" value="1"/>
</dbReference>
<evidence type="ECO:0000256" key="8">
    <source>
        <dbReference type="ARBA" id="ARBA00023077"/>
    </source>
</evidence>
<dbReference type="InterPro" id="IPR039426">
    <property type="entry name" value="TonB-dep_rcpt-like"/>
</dbReference>
<feature type="domain" description="TonB-dependent receptor-like beta-barrel" evidence="15">
    <location>
        <begin position="455"/>
        <end position="770"/>
    </location>
</feature>
<sequence>MNSTIGRATMAVLLAGLSQAAFIQSAAAQAMIQPQDDAAENADVIVTAQKREQRITDVPVTVTAVTGARMADLGVNSLSEVAQYIPGLQIQEQSPNSPGFVIRGITSDSGSAQQGARVTVYYNGVDISRKQGAYQDLYDIERIEVVKGPQATLFGTAAAVGAINIVSAKPRAGTEGGILASYGNFDRTQVSGYLNAGNDTLAGRIAFAYKYRDGYVRNIAGDPNVPNQNQGRVDQDDLNGQDQRGVRGSLRWTPNSSLTADLVLTYDGQRNPGTAFKSRVFAPTGGQTGDYGYAELSGSPFSAEVLGRRKLGLTRNVYDANLTVAVDVAPGITFTTVNGYRRFDALEIFDADGGPAWYLEFAEDAKGEQWSHEGRFSFDGAHYRASFGWNAFFENGQQRVPFSTEEGTYLACSVARDFAPIRQLLNSAGVPTGTACVAPNGTIPGARATAILSRGTATVVPYSASFANYGNTDTYSVFADATWIPVTALELTAGARILIEDRQSGYSSVMPDSRLLAGAGIFTSLLAAANTKGQEFTAERSYAAILPRFNALYRLSDDVNVYATISKGRRSPVVQLDAQRIVPLSVANSGAIPRLQIIPAENVWNYEGGIKGRVGPFSGAASVFYQRYKGFQVTVFENGLTVTRSAGSANNLGVELEGNVALHRWLSLFGTFAYIDGGIGNAPSNGVFAGNRFRLQPDTSASGGANVRIPIGSSATFYATPSATYRSKVYFELPNSEAISQGGYTLVNLRAGVEFGDHGRFHVGAFARNLTNKRYLIDAGNTGGTFDAPTYIAGEPRFYGVELGARF</sequence>
<keyword evidence="5 11" id="KW-0812">Transmembrane</keyword>
<evidence type="ECO:0000256" key="7">
    <source>
        <dbReference type="ARBA" id="ARBA00023065"/>
    </source>
</evidence>
<dbReference type="PANTHER" id="PTHR32552:SF81">
    <property type="entry name" value="TONB-DEPENDENT OUTER MEMBRANE RECEPTOR"/>
    <property type="match status" value="1"/>
</dbReference>
<comment type="similarity">
    <text evidence="11 12">Belongs to the TonB-dependent receptor family.</text>
</comment>
<evidence type="ECO:0000256" key="6">
    <source>
        <dbReference type="ARBA" id="ARBA00023004"/>
    </source>
</evidence>
<evidence type="ECO:0000313" key="18">
    <source>
        <dbReference type="Proteomes" id="UP001292182"/>
    </source>
</evidence>
<dbReference type="Gene3D" id="2.40.170.20">
    <property type="entry name" value="TonB-dependent receptor, beta-barrel domain"/>
    <property type="match status" value="2"/>
</dbReference>
<dbReference type="Pfam" id="PF07715">
    <property type="entry name" value="Plug"/>
    <property type="match status" value="1"/>
</dbReference>
<evidence type="ECO:0000256" key="14">
    <source>
        <dbReference type="SAM" id="SignalP"/>
    </source>
</evidence>
<evidence type="ECO:0000256" key="9">
    <source>
        <dbReference type="ARBA" id="ARBA00023136"/>
    </source>
</evidence>
<name>A0ABU5LRM5_9SPHN</name>
<dbReference type="Proteomes" id="UP001292182">
    <property type="component" value="Unassembled WGS sequence"/>
</dbReference>
<dbReference type="RefSeq" id="WP_322539527.1">
    <property type="nucleotide sequence ID" value="NZ_JAOBTW010000010.1"/>
</dbReference>
<evidence type="ECO:0000256" key="13">
    <source>
        <dbReference type="SAM" id="MobiDB-lite"/>
    </source>
</evidence>
<evidence type="ECO:0000313" key="17">
    <source>
        <dbReference type="EMBL" id="MDZ7282579.1"/>
    </source>
</evidence>
<keyword evidence="3 11" id="KW-1134">Transmembrane beta strand</keyword>
<evidence type="ECO:0000256" key="12">
    <source>
        <dbReference type="RuleBase" id="RU003357"/>
    </source>
</evidence>
<evidence type="ECO:0000256" key="11">
    <source>
        <dbReference type="PROSITE-ProRule" id="PRU01360"/>
    </source>
</evidence>
<keyword evidence="17" id="KW-0675">Receptor</keyword>
<proteinExistence type="inferred from homology"/>
<keyword evidence="6" id="KW-0408">Iron</keyword>
<keyword evidence="18" id="KW-1185">Reference proteome</keyword>
<feature type="domain" description="TonB-dependent receptor plug" evidence="16">
    <location>
        <begin position="56"/>
        <end position="161"/>
    </location>
</feature>
<evidence type="ECO:0000259" key="16">
    <source>
        <dbReference type="Pfam" id="PF07715"/>
    </source>
</evidence>
<dbReference type="EMBL" id="JAOBTW010000010">
    <property type="protein sequence ID" value="MDZ7282579.1"/>
    <property type="molecule type" value="Genomic_DNA"/>
</dbReference>
<feature type="chain" id="PRO_5045097199" evidence="14">
    <location>
        <begin position="21"/>
        <end position="807"/>
    </location>
</feature>
<dbReference type="InterPro" id="IPR000531">
    <property type="entry name" value="Beta-barrel_TonB"/>
</dbReference>
<keyword evidence="4" id="KW-0410">Iron transport</keyword>